<dbReference type="InterPro" id="IPR005839">
    <property type="entry name" value="Methylthiotransferase"/>
</dbReference>
<reference evidence="18" key="1">
    <citation type="submission" date="2020-07" db="EMBL/GenBank/DDBJ databases">
        <title>Complete genome sequencing of Clostridia bacterium strain 12CBH8.</title>
        <authorList>
            <person name="Sakamoto M."/>
            <person name="Murakami T."/>
            <person name="Mori H."/>
        </authorList>
    </citation>
    <scope>NUCLEOTIDE SEQUENCE [LARGE SCALE GENOMIC DNA]</scope>
    <source>
        <strain evidence="18">12CBH8</strain>
    </source>
</reference>
<keyword evidence="7 13" id="KW-0411">Iron-sulfur</keyword>
<protein>
    <recommendedName>
        <fullName evidence="10 13">tRNA-2-methylthio-N(6)-dimethylallyladenosine synthase</fullName>
        <ecNumber evidence="8 13">2.8.4.3</ecNumber>
    </recommendedName>
    <alternativeName>
        <fullName evidence="12 13">(Dimethylallyl)adenosine tRNA methylthiotransferase MiaB</fullName>
    </alternativeName>
    <alternativeName>
        <fullName evidence="11 13">tRNA-i(6)A37 methylthiotransferase</fullName>
    </alternativeName>
</protein>
<dbReference type="Proteomes" id="UP000593890">
    <property type="component" value="Chromosome"/>
</dbReference>
<feature type="domain" description="MTTase N-terminal" evidence="15">
    <location>
        <begin position="33"/>
        <end position="151"/>
    </location>
</feature>
<evidence type="ECO:0000259" key="14">
    <source>
        <dbReference type="PROSITE" id="PS50926"/>
    </source>
</evidence>
<evidence type="ECO:0000259" key="15">
    <source>
        <dbReference type="PROSITE" id="PS51449"/>
    </source>
</evidence>
<dbReference type="HAMAP" id="MF_01864">
    <property type="entry name" value="tRNA_metthiotr_MiaB"/>
    <property type="match status" value="1"/>
</dbReference>
<evidence type="ECO:0000256" key="7">
    <source>
        <dbReference type="ARBA" id="ARBA00023014"/>
    </source>
</evidence>
<dbReference type="PROSITE" id="PS51918">
    <property type="entry name" value="RADICAL_SAM"/>
    <property type="match status" value="1"/>
</dbReference>
<dbReference type="FunFam" id="3.40.50.12160:FF:000003">
    <property type="entry name" value="CDK5 regulatory subunit-associated protein 1"/>
    <property type="match status" value="1"/>
</dbReference>
<evidence type="ECO:0000256" key="8">
    <source>
        <dbReference type="ARBA" id="ARBA00033765"/>
    </source>
</evidence>
<dbReference type="GO" id="GO:0046872">
    <property type="term" value="F:metal ion binding"/>
    <property type="evidence" value="ECO:0007669"/>
    <property type="project" value="UniProtKB-KW"/>
</dbReference>
<dbReference type="SMART" id="SM00729">
    <property type="entry name" value="Elp3"/>
    <property type="match status" value="1"/>
</dbReference>
<keyword evidence="6 13" id="KW-0408">Iron</keyword>
<dbReference type="PROSITE" id="PS50926">
    <property type="entry name" value="TRAM"/>
    <property type="match status" value="1"/>
</dbReference>
<dbReference type="CDD" id="cd01335">
    <property type="entry name" value="Radical_SAM"/>
    <property type="match status" value="1"/>
</dbReference>
<feature type="binding site" evidence="13">
    <location>
        <position position="192"/>
    </location>
    <ligand>
        <name>[4Fe-4S] cluster</name>
        <dbReference type="ChEBI" id="CHEBI:49883"/>
        <label>2</label>
        <note>4Fe-4S-S-AdoMet</note>
    </ligand>
</feature>
<dbReference type="InterPro" id="IPR038135">
    <property type="entry name" value="Methylthiotransferase_N_sf"/>
</dbReference>
<feature type="binding site" evidence="13">
    <location>
        <position position="42"/>
    </location>
    <ligand>
        <name>[4Fe-4S] cluster</name>
        <dbReference type="ChEBI" id="CHEBI:49883"/>
        <label>1</label>
    </ligand>
</feature>
<dbReference type="Gene3D" id="3.80.30.20">
    <property type="entry name" value="tm_1862 like domain"/>
    <property type="match status" value="1"/>
</dbReference>
<dbReference type="KEGG" id="sman:C12CBH8_09440"/>
<dbReference type="PROSITE" id="PS01278">
    <property type="entry name" value="MTTASE_RADICAL"/>
    <property type="match status" value="1"/>
</dbReference>
<dbReference type="FunFam" id="3.80.30.20:FF:000001">
    <property type="entry name" value="tRNA-2-methylthio-N(6)-dimethylallyladenosine synthase 2"/>
    <property type="match status" value="1"/>
</dbReference>
<evidence type="ECO:0000256" key="3">
    <source>
        <dbReference type="ARBA" id="ARBA00022679"/>
    </source>
</evidence>
<evidence type="ECO:0000256" key="11">
    <source>
        <dbReference type="ARBA" id="ARBA00080698"/>
    </source>
</evidence>
<dbReference type="NCBIfam" id="TIGR00089">
    <property type="entry name" value="MiaB/RimO family radical SAM methylthiotransferase"/>
    <property type="match status" value="1"/>
</dbReference>
<dbReference type="SFLD" id="SFLDS00029">
    <property type="entry name" value="Radical_SAM"/>
    <property type="match status" value="1"/>
</dbReference>
<keyword evidence="13" id="KW-0819">tRNA processing</keyword>
<keyword evidence="4 13" id="KW-0949">S-adenosyl-L-methionine</keyword>
<dbReference type="SFLD" id="SFLDG01082">
    <property type="entry name" value="B12-binding_domain_containing"/>
    <property type="match status" value="1"/>
</dbReference>
<accession>A0A7I8D2T9</accession>
<dbReference type="EC" id="2.8.4.3" evidence="8 13"/>
<dbReference type="SFLD" id="SFLDG01061">
    <property type="entry name" value="methylthiotransferase"/>
    <property type="match status" value="1"/>
</dbReference>
<comment type="cofactor">
    <cofactor evidence="13">
        <name>[4Fe-4S] cluster</name>
        <dbReference type="ChEBI" id="CHEBI:49883"/>
    </cofactor>
    <text evidence="13">Binds 2 [4Fe-4S] clusters. One cluster is coordinated with 3 cysteines and an exchangeable S-adenosyl-L-methionine.</text>
</comment>
<dbReference type="NCBIfam" id="TIGR01574">
    <property type="entry name" value="miaB-methiolase"/>
    <property type="match status" value="1"/>
</dbReference>
<evidence type="ECO:0000313" key="17">
    <source>
        <dbReference type="EMBL" id="BCI60305.1"/>
    </source>
</evidence>
<dbReference type="InterPro" id="IPR023404">
    <property type="entry name" value="rSAM_horseshoe"/>
</dbReference>
<dbReference type="SFLD" id="SFLDF00273">
    <property type="entry name" value="(dimethylallyl)adenosine_tRNA"/>
    <property type="match status" value="1"/>
</dbReference>
<dbReference type="GO" id="GO:0035597">
    <property type="term" value="F:tRNA-2-methylthio-N(6)-dimethylallyladenosine(37) synthase activity"/>
    <property type="evidence" value="ECO:0007669"/>
    <property type="project" value="UniProtKB-EC"/>
</dbReference>
<dbReference type="EMBL" id="AP023321">
    <property type="protein sequence ID" value="BCI60305.1"/>
    <property type="molecule type" value="Genomic_DNA"/>
</dbReference>
<dbReference type="GO" id="GO:0051539">
    <property type="term" value="F:4 iron, 4 sulfur cluster binding"/>
    <property type="evidence" value="ECO:0007669"/>
    <property type="project" value="UniProtKB-UniRule"/>
</dbReference>
<dbReference type="RefSeq" id="WP_246441751.1">
    <property type="nucleotide sequence ID" value="NZ_AP023321.1"/>
</dbReference>
<dbReference type="PROSITE" id="PS51449">
    <property type="entry name" value="MTTASE_N"/>
    <property type="match status" value="1"/>
</dbReference>
<dbReference type="InterPro" id="IPR058240">
    <property type="entry name" value="rSAM_sf"/>
</dbReference>
<keyword evidence="18" id="KW-1185">Reference proteome</keyword>
<evidence type="ECO:0000256" key="10">
    <source>
        <dbReference type="ARBA" id="ARBA00068570"/>
    </source>
</evidence>
<evidence type="ECO:0000256" key="1">
    <source>
        <dbReference type="ARBA" id="ARBA00003234"/>
    </source>
</evidence>
<dbReference type="InterPro" id="IPR007197">
    <property type="entry name" value="rSAM"/>
</dbReference>
<dbReference type="Gene3D" id="3.40.50.12160">
    <property type="entry name" value="Methylthiotransferase, N-terminal domain"/>
    <property type="match status" value="1"/>
</dbReference>
<evidence type="ECO:0000256" key="13">
    <source>
        <dbReference type="HAMAP-Rule" id="MF_01864"/>
    </source>
</evidence>
<dbReference type="SUPFAM" id="SSF102114">
    <property type="entry name" value="Radical SAM enzymes"/>
    <property type="match status" value="1"/>
</dbReference>
<dbReference type="Pfam" id="PF04055">
    <property type="entry name" value="Radical_SAM"/>
    <property type="match status" value="1"/>
</dbReference>
<keyword evidence="2 13" id="KW-0004">4Fe-4S</keyword>
<comment type="catalytic activity">
    <reaction evidence="9 13">
        <text>N(6)-dimethylallyladenosine(37) in tRNA + (sulfur carrier)-SH + AH2 + 2 S-adenosyl-L-methionine = 2-methylsulfanyl-N(6)-dimethylallyladenosine(37) in tRNA + (sulfur carrier)-H + 5'-deoxyadenosine + L-methionine + A + S-adenosyl-L-homocysteine + 2 H(+)</text>
        <dbReference type="Rhea" id="RHEA:37067"/>
        <dbReference type="Rhea" id="RHEA-COMP:10375"/>
        <dbReference type="Rhea" id="RHEA-COMP:10376"/>
        <dbReference type="Rhea" id="RHEA-COMP:14737"/>
        <dbReference type="Rhea" id="RHEA-COMP:14739"/>
        <dbReference type="ChEBI" id="CHEBI:13193"/>
        <dbReference type="ChEBI" id="CHEBI:15378"/>
        <dbReference type="ChEBI" id="CHEBI:17319"/>
        <dbReference type="ChEBI" id="CHEBI:17499"/>
        <dbReference type="ChEBI" id="CHEBI:29917"/>
        <dbReference type="ChEBI" id="CHEBI:57844"/>
        <dbReference type="ChEBI" id="CHEBI:57856"/>
        <dbReference type="ChEBI" id="CHEBI:59789"/>
        <dbReference type="ChEBI" id="CHEBI:64428"/>
        <dbReference type="ChEBI" id="CHEBI:74415"/>
        <dbReference type="ChEBI" id="CHEBI:74417"/>
        <dbReference type="EC" id="2.8.4.3"/>
    </reaction>
</comment>
<sequence length="471" mass="53149">MPNSQSEMELQSQQDFVDQVREIMAVRAAHQPPLAHVWTYGCQQNVADSQKIKGMLQEMGFDFTDSPDEADFILFNTCAVREHAEDRVFGNVGALKHVKTRRPSVIIALCGCMMQQPQVADRIRKSFPYVSMVFGTHVIHRFPELLFEALTGGKRVFELPDRQGEIVEGLPVMRESDFKAWLPIMYGCDNFCSYCIVPYVRGRERSRSSDAVVNEAKELVKAGYKDITLLGQNVNSYGKGLPEQVNFADLLERINQIPGDFRIRFMTSHPKDATHELIDTMSRCDKVARHLHLPFQSGNDQILKAMNRHYTRQQYLDLVSYVKEKIPDICLTSDIIVGFPGETYEQFLDTLDLVRQVEFSSLYTFIYSPRGGTPAAKLPDPVPHEEKAGWLNELLKVQEGIAAKRSAGMVGSTVRVLCEEMGKNGEMCGRTSGNIIVGFPGKSEMIGRFAQVHITSSLNWILKGELVELED</sequence>
<evidence type="ECO:0000256" key="4">
    <source>
        <dbReference type="ARBA" id="ARBA00022691"/>
    </source>
</evidence>
<comment type="similarity">
    <text evidence="13">Belongs to the methylthiotransferase family. MiaB subfamily.</text>
</comment>
<dbReference type="InterPro" id="IPR013848">
    <property type="entry name" value="Methylthiotransferase_N"/>
</dbReference>
<dbReference type="InterPro" id="IPR006638">
    <property type="entry name" value="Elp3/MiaA/NifB-like_rSAM"/>
</dbReference>
<feature type="domain" description="TRAM" evidence="14">
    <location>
        <begin position="407"/>
        <end position="468"/>
    </location>
</feature>
<keyword evidence="13" id="KW-0963">Cytoplasm</keyword>
<dbReference type="InterPro" id="IPR020612">
    <property type="entry name" value="Methylthiotransferase_CS"/>
</dbReference>
<feature type="binding site" evidence="13">
    <location>
        <position position="78"/>
    </location>
    <ligand>
        <name>[4Fe-4S] cluster</name>
        <dbReference type="ChEBI" id="CHEBI:49883"/>
        <label>1</label>
    </ligand>
</feature>
<dbReference type="Pfam" id="PF01938">
    <property type="entry name" value="TRAM"/>
    <property type="match status" value="1"/>
</dbReference>
<feature type="binding site" evidence="13">
    <location>
        <position position="188"/>
    </location>
    <ligand>
        <name>[4Fe-4S] cluster</name>
        <dbReference type="ChEBI" id="CHEBI:49883"/>
        <label>2</label>
        <note>4Fe-4S-S-AdoMet</note>
    </ligand>
</feature>
<evidence type="ECO:0000259" key="16">
    <source>
        <dbReference type="PROSITE" id="PS51918"/>
    </source>
</evidence>
<dbReference type="AlphaFoldDB" id="A0A7I8D2T9"/>
<comment type="function">
    <text evidence="1 13">Catalyzes the methylthiolation of N6-(dimethylallyl)adenosine (i(6)A), leading to the formation of 2-methylthio-N6-(dimethylallyl)adenosine (ms(2)i(6)A) at position 37 in tRNAs that read codons beginning with uridine.</text>
</comment>
<feature type="binding site" evidence="13">
    <location>
        <position position="195"/>
    </location>
    <ligand>
        <name>[4Fe-4S] cluster</name>
        <dbReference type="ChEBI" id="CHEBI:49883"/>
        <label>2</label>
        <note>4Fe-4S-S-AdoMet</note>
    </ligand>
</feature>
<comment type="subcellular location">
    <subcellularLocation>
        <location evidence="13">Cytoplasm</location>
    </subcellularLocation>
</comment>
<feature type="domain" description="Radical SAM core" evidence="16">
    <location>
        <begin position="174"/>
        <end position="405"/>
    </location>
</feature>
<organism evidence="17 18">
    <name type="scientific">Solibaculum mannosilyticum</name>
    <dbReference type="NCBI Taxonomy" id="2780922"/>
    <lineage>
        <taxon>Bacteria</taxon>
        <taxon>Bacillati</taxon>
        <taxon>Bacillota</taxon>
        <taxon>Clostridia</taxon>
        <taxon>Eubacteriales</taxon>
        <taxon>Oscillospiraceae</taxon>
        <taxon>Solibaculum</taxon>
    </lineage>
</organism>
<evidence type="ECO:0000256" key="2">
    <source>
        <dbReference type="ARBA" id="ARBA00022485"/>
    </source>
</evidence>
<evidence type="ECO:0000256" key="6">
    <source>
        <dbReference type="ARBA" id="ARBA00023004"/>
    </source>
</evidence>
<evidence type="ECO:0000256" key="5">
    <source>
        <dbReference type="ARBA" id="ARBA00022723"/>
    </source>
</evidence>
<comment type="subunit">
    <text evidence="13">Monomer.</text>
</comment>
<feature type="binding site" evidence="13">
    <location>
        <position position="112"/>
    </location>
    <ligand>
        <name>[4Fe-4S] cluster</name>
        <dbReference type="ChEBI" id="CHEBI:49883"/>
        <label>1</label>
    </ligand>
</feature>
<dbReference type="Pfam" id="PF00919">
    <property type="entry name" value="UPF0004"/>
    <property type="match status" value="1"/>
</dbReference>
<evidence type="ECO:0000313" key="18">
    <source>
        <dbReference type="Proteomes" id="UP000593890"/>
    </source>
</evidence>
<keyword evidence="5 13" id="KW-0479">Metal-binding</keyword>
<evidence type="ECO:0000256" key="12">
    <source>
        <dbReference type="ARBA" id="ARBA00081141"/>
    </source>
</evidence>
<proteinExistence type="inferred from homology"/>
<name>A0A7I8D2T9_9FIRM</name>
<dbReference type="PANTHER" id="PTHR43020">
    <property type="entry name" value="CDK5 REGULATORY SUBUNIT-ASSOCIATED PROTEIN 1"/>
    <property type="match status" value="1"/>
</dbReference>
<dbReference type="PANTHER" id="PTHR43020:SF2">
    <property type="entry name" value="MITOCHONDRIAL TRNA METHYLTHIOTRANSFERASE CDK5RAP1"/>
    <property type="match status" value="1"/>
</dbReference>
<evidence type="ECO:0000256" key="9">
    <source>
        <dbReference type="ARBA" id="ARBA00051425"/>
    </source>
</evidence>
<keyword evidence="3 13" id="KW-0808">Transferase</keyword>
<dbReference type="GO" id="GO:0005829">
    <property type="term" value="C:cytosol"/>
    <property type="evidence" value="ECO:0007669"/>
    <property type="project" value="TreeGrafter"/>
</dbReference>
<dbReference type="InterPro" id="IPR002792">
    <property type="entry name" value="TRAM_dom"/>
</dbReference>
<gene>
    <name evidence="13 17" type="primary">miaB</name>
    <name evidence="17" type="ORF">C12CBH8_09440</name>
</gene>
<dbReference type="InterPro" id="IPR006463">
    <property type="entry name" value="MiaB_methiolase"/>
</dbReference>